<evidence type="ECO:0000313" key="10">
    <source>
        <dbReference type="EMBL" id="TXR54756.1"/>
    </source>
</evidence>
<feature type="binding site" evidence="8">
    <location>
        <position position="85"/>
    </location>
    <ligand>
        <name>Mn(2+)</name>
        <dbReference type="ChEBI" id="CHEBI:29035"/>
        <label>2</label>
    </ligand>
</feature>
<evidence type="ECO:0000313" key="11">
    <source>
        <dbReference type="Proteomes" id="UP000321764"/>
    </source>
</evidence>
<dbReference type="Gene3D" id="3.30.540.10">
    <property type="entry name" value="Fructose-1,6-Bisphosphatase, subunit A, domain 1"/>
    <property type="match status" value="1"/>
</dbReference>
<organism evidence="10 11">
    <name type="scientific">Reinekea thalattae</name>
    <dbReference type="NCBI Taxonomy" id="2593301"/>
    <lineage>
        <taxon>Bacteria</taxon>
        <taxon>Pseudomonadati</taxon>
        <taxon>Pseudomonadota</taxon>
        <taxon>Gammaproteobacteria</taxon>
        <taxon>Oceanospirillales</taxon>
        <taxon>Saccharospirillaceae</taxon>
        <taxon>Reinekea</taxon>
    </lineage>
</organism>
<dbReference type="CDD" id="cd01516">
    <property type="entry name" value="FBPase_glpX"/>
    <property type="match status" value="1"/>
</dbReference>
<dbReference type="AlphaFoldDB" id="A0A5C8ZCX2"/>
<dbReference type="FunFam" id="3.40.190.90:FF:000001">
    <property type="entry name" value="Fructose-1,6-bisphosphatase"/>
    <property type="match status" value="1"/>
</dbReference>
<proteinExistence type="inferred from homology"/>
<keyword evidence="6 7" id="KW-0119">Carbohydrate metabolism</keyword>
<keyword evidence="5 8" id="KW-0464">Manganese</keyword>
<evidence type="ECO:0000256" key="4">
    <source>
        <dbReference type="ARBA" id="ARBA00022801"/>
    </source>
</evidence>
<feature type="binding site" evidence="9">
    <location>
        <begin position="88"/>
        <end position="90"/>
    </location>
    <ligand>
        <name>substrate</name>
    </ligand>
</feature>
<dbReference type="InterPro" id="IPR004464">
    <property type="entry name" value="FBPase_class-2/SBPase"/>
</dbReference>
<feature type="binding site" evidence="9">
    <location>
        <position position="119"/>
    </location>
    <ligand>
        <name>substrate</name>
    </ligand>
</feature>
<accession>A0A5C8ZCX2</accession>
<reference evidence="10 11" key="1">
    <citation type="submission" date="2019-07" db="EMBL/GenBank/DDBJ databases">
        <title>Reinekea sp. strain SSH23 genome sequencing and assembly.</title>
        <authorList>
            <person name="Kim I."/>
        </authorList>
    </citation>
    <scope>NUCLEOTIDE SEQUENCE [LARGE SCALE GENOMIC DNA]</scope>
    <source>
        <strain evidence="10 11">SSH23</strain>
    </source>
</reference>
<evidence type="ECO:0000256" key="7">
    <source>
        <dbReference type="PIRNR" id="PIRNR004532"/>
    </source>
</evidence>
<keyword evidence="4 10" id="KW-0378">Hydrolase</keyword>
<feature type="binding site" evidence="8">
    <location>
        <position position="33"/>
    </location>
    <ligand>
        <name>Mn(2+)</name>
        <dbReference type="ChEBI" id="CHEBI:29035"/>
        <label>1</label>
    </ligand>
</feature>
<dbReference type="GO" id="GO:0006071">
    <property type="term" value="P:glycerol metabolic process"/>
    <property type="evidence" value="ECO:0007669"/>
    <property type="project" value="InterPro"/>
</dbReference>
<dbReference type="RefSeq" id="WP_147714155.1">
    <property type="nucleotide sequence ID" value="NZ_VKAD01000001.1"/>
</dbReference>
<evidence type="ECO:0000256" key="2">
    <source>
        <dbReference type="ARBA" id="ARBA00008989"/>
    </source>
</evidence>
<protein>
    <recommendedName>
        <fullName evidence="7">Fructose-1,6-bisphosphatase</fullName>
    </recommendedName>
</protein>
<comment type="similarity">
    <text evidence="2 7">Belongs to the FBPase class 2 family.</text>
</comment>
<gene>
    <name evidence="10" type="primary">glpX</name>
    <name evidence="10" type="ORF">FME95_09525</name>
</gene>
<dbReference type="PANTHER" id="PTHR30447">
    <property type="entry name" value="FRUCTOSE-1,6-BISPHOSPHATASE CLASS 2"/>
    <property type="match status" value="1"/>
</dbReference>
<feature type="binding site" evidence="9">
    <location>
        <begin position="164"/>
        <end position="166"/>
    </location>
    <ligand>
        <name>substrate</name>
    </ligand>
</feature>
<dbReference type="PIRSF" id="PIRSF004532">
    <property type="entry name" value="GlpX"/>
    <property type="match status" value="1"/>
</dbReference>
<feature type="binding site" evidence="8">
    <location>
        <position position="57"/>
    </location>
    <ligand>
        <name>Mn(2+)</name>
        <dbReference type="ChEBI" id="CHEBI:29035"/>
        <label>1</label>
    </ligand>
</feature>
<dbReference type="EMBL" id="VKAD01000001">
    <property type="protein sequence ID" value="TXR54756.1"/>
    <property type="molecule type" value="Genomic_DNA"/>
</dbReference>
<name>A0A5C8ZCX2_9GAMM</name>
<keyword evidence="3 8" id="KW-0479">Metal-binding</keyword>
<evidence type="ECO:0000256" key="5">
    <source>
        <dbReference type="ARBA" id="ARBA00023211"/>
    </source>
</evidence>
<dbReference type="Gene3D" id="3.40.190.90">
    <property type="match status" value="1"/>
</dbReference>
<dbReference type="GO" id="GO:0030145">
    <property type="term" value="F:manganese ion binding"/>
    <property type="evidence" value="ECO:0007669"/>
    <property type="project" value="UniProtKB-ARBA"/>
</dbReference>
<dbReference type="GO" id="GO:0030388">
    <property type="term" value="P:fructose 1,6-bisphosphate metabolic process"/>
    <property type="evidence" value="ECO:0007669"/>
    <property type="project" value="TreeGrafter"/>
</dbReference>
<evidence type="ECO:0000256" key="3">
    <source>
        <dbReference type="ARBA" id="ARBA00022723"/>
    </source>
</evidence>
<feature type="binding site" evidence="9">
    <location>
        <begin position="186"/>
        <end position="188"/>
    </location>
    <ligand>
        <name>substrate</name>
    </ligand>
</feature>
<dbReference type="GO" id="GO:0006094">
    <property type="term" value="P:gluconeogenesis"/>
    <property type="evidence" value="ECO:0007669"/>
    <property type="project" value="InterPro"/>
</dbReference>
<evidence type="ECO:0000256" key="1">
    <source>
        <dbReference type="ARBA" id="ARBA00001273"/>
    </source>
</evidence>
<comment type="catalytic activity">
    <reaction evidence="1">
        <text>beta-D-fructose 1,6-bisphosphate + H2O = beta-D-fructose 6-phosphate + phosphate</text>
        <dbReference type="Rhea" id="RHEA:11064"/>
        <dbReference type="ChEBI" id="CHEBI:15377"/>
        <dbReference type="ChEBI" id="CHEBI:32966"/>
        <dbReference type="ChEBI" id="CHEBI:43474"/>
        <dbReference type="ChEBI" id="CHEBI:57634"/>
        <dbReference type="EC" id="3.1.3.11"/>
    </reaction>
</comment>
<dbReference type="NCBIfam" id="TIGR00330">
    <property type="entry name" value="glpX"/>
    <property type="match status" value="1"/>
</dbReference>
<feature type="binding site" evidence="8">
    <location>
        <position position="213"/>
    </location>
    <ligand>
        <name>Mn(2+)</name>
        <dbReference type="ChEBI" id="CHEBI:29035"/>
        <label>2</label>
    </ligand>
</feature>
<feature type="binding site" evidence="8">
    <location>
        <position position="88"/>
    </location>
    <ligand>
        <name>Mn(2+)</name>
        <dbReference type="ChEBI" id="CHEBI:29035"/>
        <label>2</label>
    </ligand>
</feature>
<dbReference type="GO" id="GO:0005829">
    <property type="term" value="C:cytosol"/>
    <property type="evidence" value="ECO:0007669"/>
    <property type="project" value="TreeGrafter"/>
</dbReference>
<evidence type="ECO:0000256" key="9">
    <source>
        <dbReference type="PIRSR" id="PIRSR004532-2"/>
    </source>
</evidence>
<sequence length="339" mass="36434">MHRDLAFNFSRVTEAAALAGYSWLGRGDKNKADAAAVEVMRAMLNKVEFDGEIVIGEGEIDEAPMLYIGEKVGTGVGDACDIAVDPIEGTRMTAMGQANAVAVMAVGEKGSFLKAPDMYMEKLVVGPQARGVIDLDKPLQDNVTAVAKALGKELSELVVVTLAKPRHDDAIKEMQAMGVRVFALPDGDVAASILTCMPESDVNMMYCVGGAPEGVVSAAVIRALGGDMQGRLMLRKDAKGEDEESIRLSQLEATRCEQMGVSPGRIYQLHEMASSDNVIFSATGITKGDLLEGVKRKGELATTETLLIRGKCRTIRKIQSTHYLNRKDEDIKNTILNQG</sequence>
<feature type="binding site" evidence="9">
    <location>
        <position position="210"/>
    </location>
    <ligand>
        <name>substrate</name>
    </ligand>
</feature>
<dbReference type="GO" id="GO:0042132">
    <property type="term" value="F:fructose 1,6-bisphosphate 1-phosphatase activity"/>
    <property type="evidence" value="ECO:0007669"/>
    <property type="project" value="UniProtKB-EC"/>
</dbReference>
<keyword evidence="11" id="KW-1185">Reference proteome</keyword>
<comment type="caution">
    <text evidence="10">The sequence shown here is derived from an EMBL/GenBank/DDBJ whole genome shotgun (WGS) entry which is preliminary data.</text>
</comment>
<evidence type="ECO:0000256" key="8">
    <source>
        <dbReference type="PIRSR" id="PIRSR004532-1"/>
    </source>
</evidence>
<dbReference type="PANTHER" id="PTHR30447:SF0">
    <property type="entry name" value="FRUCTOSE-1,6-BISPHOSPHATASE 1 CLASS 2-RELATED"/>
    <property type="match status" value="1"/>
</dbReference>
<dbReference type="Pfam" id="PF03320">
    <property type="entry name" value="FBPase_glpX"/>
    <property type="match status" value="1"/>
</dbReference>
<evidence type="ECO:0000256" key="6">
    <source>
        <dbReference type="ARBA" id="ARBA00023277"/>
    </source>
</evidence>
<dbReference type="OrthoDB" id="9779353at2"/>
<dbReference type="SUPFAM" id="SSF56655">
    <property type="entry name" value="Carbohydrate phosphatase"/>
    <property type="match status" value="1"/>
</dbReference>
<comment type="cofactor">
    <cofactor evidence="8">
        <name>Mn(2+)</name>
        <dbReference type="ChEBI" id="CHEBI:29035"/>
    </cofactor>
</comment>
<dbReference type="Proteomes" id="UP000321764">
    <property type="component" value="Unassembled WGS sequence"/>
</dbReference>